<reference evidence="1 2" key="1">
    <citation type="submission" date="2018-11" db="EMBL/GenBank/DDBJ databases">
        <authorList>
            <consortium name="Pathogen Informatics"/>
        </authorList>
    </citation>
    <scope>NUCLEOTIDE SEQUENCE [LARGE SCALE GENOMIC DNA]</scope>
</reference>
<evidence type="ECO:0000313" key="2">
    <source>
        <dbReference type="Proteomes" id="UP000271889"/>
    </source>
</evidence>
<protein>
    <submittedName>
        <fullName evidence="1">Uncharacterized protein</fullName>
    </submittedName>
</protein>
<proteinExistence type="predicted"/>
<accession>A0A3P7P400</accession>
<dbReference type="EMBL" id="UYRV01131490">
    <property type="protein sequence ID" value="VDN37331.1"/>
    <property type="molecule type" value="Genomic_DNA"/>
</dbReference>
<evidence type="ECO:0000313" key="1">
    <source>
        <dbReference type="EMBL" id="VDN37331.1"/>
    </source>
</evidence>
<gene>
    <name evidence="1" type="ORF">CGOC_LOCUS13447</name>
</gene>
<sequence length="70" mass="8064">MGLSSNFKKFRTIRNVTGDDIIEYYNFAVEEWATKDIVPLEADVVYKDKSMEAFANVRYLILPSSLKKLA</sequence>
<name>A0A3P7P400_CYLGO</name>
<dbReference type="AlphaFoldDB" id="A0A3P7P400"/>
<organism evidence="1 2">
    <name type="scientific">Cylicostephanus goldi</name>
    <name type="common">Nematode worm</name>
    <dbReference type="NCBI Taxonomy" id="71465"/>
    <lineage>
        <taxon>Eukaryota</taxon>
        <taxon>Metazoa</taxon>
        <taxon>Ecdysozoa</taxon>
        <taxon>Nematoda</taxon>
        <taxon>Chromadorea</taxon>
        <taxon>Rhabditida</taxon>
        <taxon>Rhabditina</taxon>
        <taxon>Rhabditomorpha</taxon>
        <taxon>Strongyloidea</taxon>
        <taxon>Strongylidae</taxon>
        <taxon>Cylicostephanus</taxon>
    </lineage>
</organism>
<dbReference type="Proteomes" id="UP000271889">
    <property type="component" value="Unassembled WGS sequence"/>
</dbReference>
<keyword evidence="2" id="KW-1185">Reference proteome</keyword>
<dbReference type="OrthoDB" id="5872317at2759"/>